<evidence type="ECO:0000313" key="8">
    <source>
        <dbReference type="Proteomes" id="UP000019028"/>
    </source>
</evidence>
<dbReference type="Gene3D" id="3.40.1190.20">
    <property type="match status" value="1"/>
</dbReference>
<dbReference type="Proteomes" id="UP000019028">
    <property type="component" value="Chromosome"/>
</dbReference>
<dbReference type="AlphaFoldDB" id="W0HXV6"/>
<evidence type="ECO:0000256" key="1">
    <source>
        <dbReference type="ARBA" id="ARBA00010688"/>
    </source>
</evidence>
<keyword evidence="8" id="KW-1185">Reference proteome</keyword>
<dbReference type="HOGENOM" id="CLU_027634_6_0_6"/>
<feature type="domain" description="Carbohydrate kinase PfkB" evidence="6">
    <location>
        <begin position="41"/>
        <end position="298"/>
    </location>
</feature>
<dbReference type="RefSeq" id="WP_025422489.1">
    <property type="nucleotide sequence ID" value="NZ_CP006569.1"/>
</dbReference>
<dbReference type="GO" id="GO:0016301">
    <property type="term" value="F:kinase activity"/>
    <property type="evidence" value="ECO:0007669"/>
    <property type="project" value="UniProtKB-KW"/>
</dbReference>
<evidence type="ECO:0000256" key="3">
    <source>
        <dbReference type="ARBA" id="ARBA00022741"/>
    </source>
</evidence>
<dbReference type="GO" id="GO:0005524">
    <property type="term" value="F:ATP binding"/>
    <property type="evidence" value="ECO:0007669"/>
    <property type="project" value="UniProtKB-KW"/>
</dbReference>
<keyword evidence="2" id="KW-0808">Transferase</keyword>
<dbReference type="CDD" id="cd01166">
    <property type="entry name" value="KdgK"/>
    <property type="match status" value="1"/>
</dbReference>
<dbReference type="InterPro" id="IPR002173">
    <property type="entry name" value="Carboh/pur_kinase_PfkB_CS"/>
</dbReference>
<evidence type="ECO:0000259" key="6">
    <source>
        <dbReference type="Pfam" id="PF00294"/>
    </source>
</evidence>
<dbReference type="SUPFAM" id="SSF53613">
    <property type="entry name" value="Ribokinase-like"/>
    <property type="match status" value="1"/>
</dbReference>
<protein>
    <submittedName>
        <fullName evidence="7">Carbohydrate kinase</fullName>
    </submittedName>
</protein>
<accession>W0HXV6</accession>
<dbReference type="Pfam" id="PF00294">
    <property type="entry name" value="PfkB"/>
    <property type="match status" value="1"/>
</dbReference>
<dbReference type="PROSITE" id="PS00584">
    <property type="entry name" value="PFKB_KINASES_2"/>
    <property type="match status" value="1"/>
</dbReference>
<evidence type="ECO:0000256" key="4">
    <source>
        <dbReference type="ARBA" id="ARBA00022777"/>
    </source>
</evidence>
<dbReference type="EMBL" id="CP006569">
    <property type="protein sequence ID" value="AHF77352.1"/>
    <property type="molecule type" value="Genomic_DNA"/>
</dbReference>
<organism evidence="7 8">
    <name type="scientific">Sodalis praecaptivus</name>
    <dbReference type="NCBI Taxonomy" id="1239307"/>
    <lineage>
        <taxon>Bacteria</taxon>
        <taxon>Pseudomonadati</taxon>
        <taxon>Pseudomonadota</taxon>
        <taxon>Gammaproteobacteria</taxon>
        <taxon>Enterobacterales</taxon>
        <taxon>Bruguierivoracaceae</taxon>
        <taxon>Sodalis</taxon>
    </lineage>
</organism>
<evidence type="ECO:0000313" key="7">
    <source>
        <dbReference type="EMBL" id="AHF77352.1"/>
    </source>
</evidence>
<dbReference type="InterPro" id="IPR050306">
    <property type="entry name" value="PfkB_Carbo_kinase"/>
</dbReference>
<dbReference type="PATRIC" id="fig|1239307.3.peg.2557"/>
<dbReference type="OrthoDB" id="9792663at2"/>
<proteinExistence type="inferred from homology"/>
<keyword evidence="5" id="KW-0067">ATP-binding</keyword>
<sequence length="324" mass="35029">MNSIYTIGEVLVEMMAANIGQGFTHPGVWHGPYPSGAPAIFIDQVSKLGVRGGIISCVGDDGFGRLNVDRLARDGVDTRGIRMLTQENTGSAFVAYQSGGERDFIFNIKHSACGHISPEQVAEMLPATCRHLHIMGSSLFSFQMVDAVKKAAEQVKAAGGTLSFDPNIRKEMLDIPEMRDALHFMLELTDCYLPSASEVVLLSPASDAQGAIDWFLQNGIREVVVKRGREGASYFSAEQTLHVPGYPVIEVDPTGAGDCFGGAFIACRQRGFSISQALRYANVCGALAVTRQGPMEGTSTLAQIEAFLQRQTPVSDNHSIQERQ</sequence>
<dbReference type="PANTHER" id="PTHR43085">
    <property type="entry name" value="HEXOKINASE FAMILY MEMBER"/>
    <property type="match status" value="1"/>
</dbReference>
<comment type="similarity">
    <text evidence="1">Belongs to the carbohydrate kinase PfkB family.</text>
</comment>
<name>W0HXV6_9GAMM</name>
<keyword evidence="4 7" id="KW-0418">Kinase</keyword>
<dbReference type="InterPro" id="IPR011611">
    <property type="entry name" value="PfkB_dom"/>
</dbReference>
<keyword evidence="3" id="KW-0547">Nucleotide-binding</keyword>
<dbReference type="PANTHER" id="PTHR43085:SF1">
    <property type="entry name" value="PSEUDOURIDINE KINASE-RELATED"/>
    <property type="match status" value="1"/>
</dbReference>
<dbReference type="InterPro" id="IPR029056">
    <property type="entry name" value="Ribokinase-like"/>
</dbReference>
<evidence type="ECO:0000256" key="2">
    <source>
        <dbReference type="ARBA" id="ARBA00022679"/>
    </source>
</evidence>
<gene>
    <name evidence="7" type="primary">scrK</name>
    <name evidence="7" type="ORF">Sant_2307</name>
</gene>
<evidence type="ECO:0000256" key="5">
    <source>
        <dbReference type="ARBA" id="ARBA00022840"/>
    </source>
</evidence>
<dbReference type="KEGG" id="sod:Sant_2307"/>
<reference evidence="7 8" key="1">
    <citation type="journal article" date="2014" name="Genome Biol. Evol.">
        <title>Genome degeneration and adaptation in a nascent stage of symbiosis.</title>
        <authorList>
            <person name="Oakeson K.F."/>
            <person name="Gil R."/>
            <person name="Clayton A.L."/>
            <person name="Dunn D.M."/>
            <person name="von Niederhausern A.C."/>
            <person name="Hamil C."/>
            <person name="Aoyagi A."/>
            <person name="Duval B."/>
            <person name="Baca A."/>
            <person name="Silva F.J."/>
            <person name="Vallier A."/>
            <person name="Jackson D.G."/>
            <person name="Latorre A."/>
            <person name="Weiss R.B."/>
            <person name="Heddi A."/>
            <person name="Moya A."/>
            <person name="Dale C."/>
        </authorList>
    </citation>
    <scope>NUCLEOTIDE SEQUENCE [LARGE SCALE GENOMIC DNA]</scope>
    <source>
        <strain evidence="7 8">HS1</strain>
    </source>
</reference>